<accession>A0A523BED8</accession>
<dbReference type="AlphaFoldDB" id="A0A523BED8"/>
<gene>
    <name evidence="2" type="ORF">DSO08_02740</name>
</gene>
<feature type="domain" description="PhoU" evidence="1">
    <location>
        <begin position="138"/>
        <end position="228"/>
    </location>
</feature>
<dbReference type="PANTHER" id="PTHR42930">
    <property type="entry name" value="PHOSPHATE-SPECIFIC TRANSPORT SYSTEM ACCESSORY PROTEIN PHOU"/>
    <property type="match status" value="1"/>
</dbReference>
<evidence type="ECO:0000313" key="3">
    <source>
        <dbReference type="Proteomes" id="UP000315399"/>
    </source>
</evidence>
<dbReference type="GO" id="GO:0045936">
    <property type="term" value="P:negative regulation of phosphate metabolic process"/>
    <property type="evidence" value="ECO:0007669"/>
    <property type="project" value="InterPro"/>
</dbReference>
<dbReference type="InterPro" id="IPR028366">
    <property type="entry name" value="PhoU"/>
</dbReference>
<evidence type="ECO:0000313" key="2">
    <source>
        <dbReference type="EMBL" id="TDA39222.1"/>
    </source>
</evidence>
<name>A0A523BED8_9CREN</name>
<proteinExistence type="predicted"/>
<dbReference type="EMBL" id="QNVH01000018">
    <property type="protein sequence ID" value="TDA39222.1"/>
    <property type="molecule type" value="Genomic_DNA"/>
</dbReference>
<dbReference type="Proteomes" id="UP000315399">
    <property type="component" value="Unassembled WGS sequence"/>
</dbReference>
<dbReference type="Pfam" id="PF01895">
    <property type="entry name" value="PhoU"/>
    <property type="match status" value="1"/>
</dbReference>
<organism evidence="2 3">
    <name type="scientific">Thermoproteota archaeon</name>
    <dbReference type="NCBI Taxonomy" id="2056631"/>
    <lineage>
        <taxon>Archaea</taxon>
        <taxon>Thermoproteota</taxon>
    </lineage>
</organism>
<dbReference type="GO" id="GO:0030643">
    <property type="term" value="P:intracellular phosphate ion homeostasis"/>
    <property type="evidence" value="ECO:0007669"/>
    <property type="project" value="InterPro"/>
</dbReference>
<evidence type="ECO:0000259" key="1">
    <source>
        <dbReference type="Pfam" id="PF01895"/>
    </source>
</evidence>
<sequence>MEYRRLQRSKGGSFLLSLPKDWVRRNGLDAGSIIRLSEGEGGALLLSAEAGADVERGSIAVIKDPAGIERQIRAQYLLGVDTIVIDLGGRRMVPSIREEVKEAIHKLIGLEIVEEEANSMTIQCLLQPTSMPIKSTLRRAYSLAANMHKEAELALLTGDVELAESVSKRDEEVDRLYFLLVRQLRLAIRNPTIADRLGVRPAECLDLRMAAKYVETIADYSEAVANSVKKLSGETTQNEIMEALSSLSKTAYNVHEEAAQALFKGDARLADKVALKNAELTERLIAVNELLLAMQPRLSAIIDSVAMYLYQIGAHGIDLAELVGGSNA</sequence>
<comment type="caution">
    <text evidence="2">The sequence shown here is derived from an EMBL/GenBank/DDBJ whole genome shotgun (WGS) entry which is preliminary data.</text>
</comment>
<dbReference type="Gene3D" id="1.20.58.220">
    <property type="entry name" value="Phosphate transport system protein phou homolog 2, domain 2"/>
    <property type="match status" value="1"/>
</dbReference>
<dbReference type="InterPro" id="IPR038078">
    <property type="entry name" value="PhoU-like_sf"/>
</dbReference>
<dbReference type="SUPFAM" id="SSF109755">
    <property type="entry name" value="PhoU-like"/>
    <property type="match status" value="1"/>
</dbReference>
<dbReference type="InterPro" id="IPR026022">
    <property type="entry name" value="PhoU_dom"/>
</dbReference>
<reference evidence="2 3" key="1">
    <citation type="journal article" date="2019" name="Nat. Microbiol.">
        <title>Expanding anaerobic alkane metabolism in the domain of Archaea.</title>
        <authorList>
            <person name="Wang Y."/>
            <person name="Wegener G."/>
            <person name="Hou J."/>
            <person name="Wang F."/>
            <person name="Xiao X."/>
        </authorList>
    </citation>
    <scope>NUCLEOTIDE SEQUENCE [LARGE SCALE GENOMIC DNA]</scope>
    <source>
        <strain evidence="2">WYZ-LMO10</strain>
    </source>
</reference>
<dbReference type="PANTHER" id="PTHR42930:SF2">
    <property type="entry name" value="PHOU DOMAIN-CONTAINING PROTEIN"/>
    <property type="match status" value="1"/>
</dbReference>
<protein>
    <recommendedName>
        <fullName evidence="1">PhoU domain-containing protein</fullName>
    </recommendedName>
</protein>